<reference evidence="3" key="3">
    <citation type="submission" date="2020-12" db="UniProtKB">
        <authorList>
            <consortium name="EnsemblPlants"/>
        </authorList>
    </citation>
    <scope>IDENTIFICATION</scope>
</reference>
<evidence type="ECO:0000256" key="1">
    <source>
        <dbReference type="SAM" id="Phobius"/>
    </source>
</evidence>
<evidence type="ECO:0000313" key="4">
    <source>
        <dbReference type="Proteomes" id="UP000006727"/>
    </source>
</evidence>
<keyword evidence="1" id="KW-0812">Transmembrane</keyword>
<protein>
    <submittedName>
        <fullName evidence="2 3">Uncharacterized protein</fullName>
    </submittedName>
</protein>
<evidence type="ECO:0000313" key="3">
    <source>
        <dbReference type="EnsemblPlants" id="PAC:32952054.CDS.1"/>
    </source>
</evidence>
<proteinExistence type="predicted"/>
<dbReference type="GeneID" id="112278295"/>
<dbReference type="RefSeq" id="XP_073387996.1">
    <property type="nucleotide sequence ID" value="XM_073531895.1"/>
</dbReference>
<name>A0A2K1IAU4_PHYPA</name>
<evidence type="ECO:0000313" key="2">
    <source>
        <dbReference type="EMBL" id="PNR26403.1"/>
    </source>
</evidence>
<dbReference type="EnsemblPlants" id="Pp3c27_5790V3.2">
    <property type="protein sequence ID" value="PAC:32952055.CDS.1"/>
    <property type="gene ID" value="Pp3c27_5790"/>
</dbReference>
<dbReference type="Proteomes" id="UP000006727">
    <property type="component" value="Chromosome 27"/>
</dbReference>
<dbReference type="EMBL" id="ABEU02000027">
    <property type="protein sequence ID" value="PNR26403.1"/>
    <property type="molecule type" value="Genomic_DNA"/>
</dbReference>
<accession>A0A2K1IAU4</accession>
<dbReference type="RefSeq" id="XP_073387994.1">
    <property type="nucleotide sequence ID" value="XM_073531893.1"/>
</dbReference>
<dbReference type="EnsemblPlants" id="Pp3c27_5790V3.4">
    <property type="protein sequence ID" value="PAC:32952057.CDS.1"/>
    <property type="gene ID" value="Pp3c27_5790"/>
</dbReference>
<feature type="transmembrane region" description="Helical" evidence="1">
    <location>
        <begin position="123"/>
        <end position="142"/>
    </location>
</feature>
<dbReference type="EnsemblPlants" id="Pp3c27_5790V3.3">
    <property type="protein sequence ID" value="PAC:32952056.CDS.1"/>
    <property type="gene ID" value="Pp3c27_5790"/>
</dbReference>
<dbReference type="Gramene" id="Pp3c27_5790V3.2">
    <property type="protein sequence ID" value="PAC:32952055.CDS.1"/>
    <property type="gene ID" value="Pp3c27_5790"/>
</dbReference>
<keyword evidence="1" id="KW-0472">Membrane</keyword>
<dbReference type="RefSeq" id="XP_073387995.1">
    <property type="nucleotide sequence ID" value="XM_073531894.1"/>
</dbReference>
<gene>
    <name evidence="3" type="primary">LOC112278295</name>
    <name evidence="2" type="ORF">PHYPA_030978</name>
</gene>
<dbReference type="AlphaFoldDB" id="A0A2K1IAU4"/>
<feature type="transmembrane region" description="Helical" evidence="1">
    <location>
        <begin position="12"/>
        <end position="31"/>
    </location>
</feature>
<dbReference type="Gramene" id="Pp3c27_5790V3.1">
    <property type="protein sequence ID" value="PAC:32952054.CDS.1"/>
    <property type="gene ID" value="Pp3c27_5790"/>
</dbReference>
<sequence>MARPGEYHQRGPSPWVPAIILAFVLLVAIAYKEAPKPTMQCRSVSYHPPKEKPAPFLPSLMWVPIAILLWFQFFAGNSRSPVYGRLGASERRIGASYGPGGPLVYCNIHHARNRNNQPGTMSILLDYGAHWLLLLLGIWLYTSFGGESSPEPATTVYRQCSTIVRR</sequence>
<feature type="transmembrane region" description="Helical" evidence="1">
    <location>
        <begin position="56"/>
        <end position="75"/>
    </location>
</feature>
<dbReference type="Gramene" id="Pp3c27_5790V3.5">
    <property type="protein sequence ID" value="PAC:32952058.CDS.1"/>
    <property type="gene ID" value="Pp3c27_5790"/>
</dbReference>
<dbReference type="EnsemblPlants" id="Pp3c27_5790V3.5">
    <property type="protein sequence ID" value="PAC:32952058.CDS.1"/>
    <property type="gene ID" value="Pp3c27_5790"/>
</dbReference>
<dbReference type="RefSeq" id="XP_073387997.1">
    <property type="nucleotide sequence ID" value="XM_073531896.1"/>
</dbReference>
<keyword evidence="4" id="KW-1185">Reference proteome</keyword>
<dbReference type="Gramene" id="Pp3c27_5790V3.4">
    <property type="protein sequence ID" value="PAC:32952057.CDS.1"/>
    <property type="gene ID" value="Pp3c27_5790"/>
</dbReference>
<reference evidence="2 4" key="1">
    <citation type="journal article" date="2008" name="Science">
        <title>The Physcomitrella genome reveals evolutionary insights into the conquest of land by plants.</title>
        <authorList>
            <person name="Rensing S."/>
            <person name="Lang D."/>
            <person name="Zimmer A."/>
            <person name="Terry A."/>
            <person name="Salamov A."/>
            <person name="Shapiro H."/>
            <person name="Nishiyama T."/>
            <person name="Perroud P.-F."/>
            <person name="Lindquist E."/>
            <person name="Kamisugi Y."/>
            <person name="Tanahashi T."/>
            <person name="Sakakibara K."/>
            <person name="Fujita T."/>
            <person name="Oishi K."/>
            <person name="Shin-I T."/>
            <person name="Kuroki Y."/>
            <person name="Toyoda A."/>
            <person name="Suzuki Y."/>
            <person name="Hashimoto A."/>
            <person name="Yamaguchi K."/>
            <person name="Sugano A."/>
            <person name="Kohara Y."/>
            <person name="Fujiyama A."/>
            <person name="Anterola A."/>
            <person name="Aoki S."/>
            <person name="Ashton N."/>
            <person name="Barbazuk W.B."/>
            <person name="Barker E."/>
            <person name="Bennetzen J."/>
            <person name="Bezanilla M."/>
            <person name="Blankenship R."/>
            <person name="Cho S.H."/>
            <person name="Dutcher S."/>
            <person name="Estelle M."/>
            <person name="Fawcett J.A."/>
            <person name="Gundlach H."/>
            <person name="Hanada K."/>
            <person name="Heyl A."/>
            <person name="Hicks K.A."/>
            <person name="Hugh J."/>
            <person name="Lohr M."/>
            <person name="Mayer K."/>
            <person name="Melkozernov A."/>
            <person name="Murata T."/>
            <person name="Nelson D."/>
            <person name="Pils B."/>
            <person name="Prigge M."/>
            <person name="Reiss B."/>
            <person name="Renner T."/>
            <person name="Rombauts S."/>
            <person name="Rushton P."/>
            <person name="Sanderfoot A."/>
            <person name="Schween G."/>
            <person name="Shiu S.-H."/>
            <person name="Stueber K."/>
            <person name="Theodoulou F.L."/>
            <person name="Tu H."/>
            <person name="Van de Peer Y."/>
            <person name="Verrier P.J."/>
            <person name="Waters E."/>
            <person name="Wood A."/>
            <person name="Yang L."/>
            <person name="Cove D."/>
            <person name="Cuming A."/>
            <person name="Hasebe M."/>
            <person name="Lucas S."/>
            <person name="Mishler D.B."/>
            <person name="Reski R."/>
            <person name="Grigoriev I."/>
            <person name="Quatrano R.S."/>
            <person name="Boore J.L."/>
        </authorList>
    </citation>
    <scope>NUCLEOTIDE SEQUENCE [LARGE SCALE GENOMIC DNA]</scope>
    <source>
        <strain evidence="3 4">cv. Gransden 2004</strain>
    </source>
</reference>
<organism evidence="2">
    <name type="scientific">Physcomitrium patens</name>
    <name type="common">Spreading-leaved earth moss</name>
    <name type="synonym">Physcomitrella patens</name>
    <dbReference type="NCBI Taxonomy" id="3218"/>
    <lineage>
        <taxon>Eukaryota</taxon>
        <taxon>Viridiplantae</taxon>
        <taxon>Streptophyta</taxon>
        <taxon>Embryophyta</taxon>
        <taxon>Bryophyta</taxon>
        <taxon>Bryophytina</taxon>
        <taxon>Bryopsida</taxon>
        <taxon>Funariidae</taxon>
        <taxon>Funariales</taxon>
        <taxon>Funariaceae</taxon>
        <taxon>Physcomitrium</taxon>
    </lineage>
</organism>
<reference evidence="2 4" key="2">
    <citation type="journal article" date="2018" name="Plant J.">
        <title>The Physcomitrella patens chromosome-scale assembly reveals moss genome structure and evolution.</title>
        <authorList>
            <person name="Lang D."/>
            <person name="Ullrich K.K."/>
            <person name="Murat F."/>
            <person name="Fuchs J."/>
            <person name="Jenkins J."/>
            <person name="Haas F.B."/>
            <person name="Piednoel M."/>
            <person name="Gundlach H."/>
            <person name="Van Bel M."/>
            <person name="Meyberg R."/>
            <person name="Vives C."/>
            <person name="Morata J."/>
            <person name="Symeonidi A."/>
            <person name="Hiss M."/>
            <person name="Muchero W."/>
            <person name="Kamisugi Y."/>
            <person name="Saleh O."/>
            <person name="Blanc G."/>
            <person name="Decker E.L."/>
            <person name="van Gessel N."/>
            <person name="Grimwood J."/>
            <person name="Hayes R.D."/>
            <person name="Graham S.W."/>
            <person name="Gunter L.E."/>
            <person name="McDaniel S.F."/>
            <person name="Hoernstein S.N.W."/>
            <person name="Larsson A."/>
            <person name="Li F.W."/>
            <person name="Perroud P.F."/>
            <person name="Phillips J."/>
            <person name="Ranjan P."/>
            <person name="Rokshar D.S."/>
            <person name="Rothfels C.J."/>
            <person name="Schneider L."/>
            <person name="Shu S."/>
            <person name="Stevenson D.W."/>
            <person name="Thummler F."/>
            <person name="Tillich M."/>
            <person name="Villarreal Aguilar J.C."/>
            <person name="Widiez T."/>
            <person name="Wong G.K."/>
            <person name="Wymore A."/>
            <person name="Zhang Y."/>
            <person name="Zimmer A.D."/>
            <person name="Quatrano R.S."/>
            <person name="Mayer K.F.X."/>
            <person name="Goodstein D."/>
            <person name="Casacuberta J.M."/>
            <person name="Vandepoele K."/>
            <person name="Reski R."/>
            <person name="Cuming A.C."/>
            <person name="Tuskan G.A."/>
            <person name="Maumus F."/>
            <person name="Salse J."/>
            <person name="Schmutz J."/>
            <person name="Rensing S.A."/>
        </authorList>
    </citation>
    <scope>NUCLEOTIDE SEQUENCE [LARGE SCALE GENOMIC DNA]</scope>
    <source>
        <strain evidence="3 4">cv. Gransden 2004</strain>
    </source>
</reference>
<keyword evidence="1" id="KW-1133">Transmembrane helix</keyword>
<dbReference type="EnsemblPlants" id="Pp3c27_5790V3.6">
    <property type="protein sequence ID" value="PAC:32952059.CDS.1"/>
    <property type="gene ID" value="Pp3c27_5790"/>
</dbReference>
<dbReference type="Gramene" id="Pp3c27_5790V3.3">
    <property type="protein sequence ID" value="PAC:32952056.CDS.1"/>
    <property type="gene ID" value="Pp3c27_5790"/>
</dbReference>
<dbReference type="PaxDb" id="3218-PP1S276_25V6.1"/>
<dbReference type="EnsemblPlants" id="Pp3c27_5790V3.1">
    <property type="protein sequence ID" value="PAC:32952054.CDS.1"/>
    <property type="gene ID" value="Pp3c27_5790"/>
</dbReference>
<dbReference type="Gramene" id="Pp3c27_5790V3.6">
    <property type="protein sequence ID" value="PAC:32952059.CDS.1"/>
    <property type="gene ID" value="Pp3c27_5790"/>
</dbReference>